<accession>A0ABT5B5F8</accession>
<evidence type="ECO:0008006" key="4">
    <source>
        <dbReference type="Google" id="ProtNLM"/>
    </source>
</evidence>
<gene>
    <name evidence="2" type="ORF">POL58_16545</name>
</gene>
<feature type="region of interest" description="Disordered" evidence="1">
    <location>
        <begin position="1"/>
        <end position="22"/>
    </location>
</feature>
<proteinExistence type="predicted"/>
<evidence type="ECO:0000256" key="1">
    <source>
        <dbReference type="SAM" id="MobiDB-lite"/>
    </source>
</evidence>
<dbReference type="RefSeq" id="WP_271999182.1">
    <property type="nucleotide sequence ID" value="NZ_JAQNDN010000007.1"/>
</dbReference>
<dbReference type="Proteomes" id="UP001217838">
    <property type="component" value="Unassembled WGS sequence"/>
</dbReference>
<dbReference type="EMBL" id="JAQNDN010000007">
    <property type="protein sequence ID" value="MDC0669365.1"/>
    <property type="molecule type" value="Genomic_DNA"/>
</dbReference>
<keyword evidence="3" id="KW-1185">Reference proteome</keyword>
<comment type="caution">
    <text evidence="2">The sequence shown here is derived from an EMBL/GenBank/DDBJ whole genome shotgun (WGS) entry which is preliminary data.</text>
</comment>
<evidence type="ECO:0000313" key="2">
    <source>
        <dbReference type="EMBL" id="MDC0669365.1"/>
    </source>
</evidence>
<evidence type="ECO:0000313" key="3">
    <source>
        <dbReference type="Proteomes" id="UP001217838"/>
    </source>
</evidence>
<organism evidence="2 3">
    <name type="scientific">Nannocystis radixulma</name>
    <dbReference type="NCBI Taxonomy" id="2995305"/>
    <lineage>
        <taxon>Bacteria</taxon>
        <taxon>Pseudomonadati</taxon>
        <taxon>Myxococcota</taxon>
        <taxon>Polyangia</taxon>
        <taxon>Nannocystales</taxon>
        <taxon>Nannocystaceae</taxon>
        <taxon>Nannocystis</taxon>
    </lineage>
</organism>
<name>A0ABT5B5F8_9BACT</name>
<sequence>MLRPGELRAATEPWEDAAPRPQMPVEEDAYAKRFAKQRLFPRRVAPVKIGRFAVIERLGCGAMGIVYATSSASVCRCTQGLFGRLPFAGDSTEVLRGAISEPPAGTVAPAERFATMEALLAEFGHVPLAQTRLALALALTGDEVRGYAEQSLAAFAAPAFAGEQAEARARLEALR</sequence>
<protein>
    <recommendedName>
        <fullName evidence="4">Protein kinase domain-containing protein</fullName>
    </recommendedName>
</protein>
<reference evidence="2 3" key="1">
    <citation type="submission" date="2022-11" db="EMBL/GenBank/DDBJ databases">
        <title>Minimal conservation of predation-associated metabolite biosynthetic gene clusters underscores biosynthetic potential of Myxococcota including descriptions for ten novel species: Archangium lansinium sp. nov., Myxococcus landrumus sp. nov., Nannocystis bai.</title>
        <authorList>
            <person name="Ahearne A."/>
            <person name="Stevens C."/>
            <person name="Dowd S."/>
        </authorList>
    </citation>
    <scope>NUCLEOTIDE SEQUENCE [LARGE SCALE GENOMIC DNA]</scope>
    <source>
        <strain evidence="2 3">NCELM</strain>
    </source>
</reference>